<evidence type="ECO:0000313" key="1">
    <source>
        <dbReference type="EMBL" id="CDW24911.1"/>
    </source>
</evidence>
<protein>
    <submittedName>
        <fullName evidence="1">Uncharacterized protein</fullName>
    </submittedName>
</protein>
<reference evidence="1" key="1">
    <citation type="submission" date="2014-05" db="EMBL/GenBank/DDBJ databases">
        <authorList>
            <person name="Chronopoulou M."/>
        </authorList>
    </citation>
    <scope>NUCLEOTIDE SEQUENCE</scope>
    <source>
        <tissue evidence="1">Whole organism</tissue>
    </source>
</reference>
<proteinExistence type="predicted"/>
<accession>A0A0K2THE2</accession>
<dbReference type="EMBL" id="HACA01007550">
    <property type="protein sequence ID" value="CDW24911.1"/>
    <property type="molecule type" value="Transcribed_RNA"/>
</dbReference>
<organism evidence="1">
    <name type="scientific">Lepeophtheirus salmonis</name>
    <name type="common">Salmon louse</name>
    <name type="synonym">Caligus salmonis</name>
    <dbReference type="NCBI Taxonomy" id="72036"/>
    <lineage>
        <taxon>Eukaryota</taxon>
        <taxon>Metazoa</taxon>
        <taxon>Ecdysozoa</taxon>
        <taxon>Arthropoda</taxon>
        <taxon>Crustacea</taxon>
        <taxon>Multicrustacea</taxon>
        <taxon>Hexanauplia</taxon>
        <taxon>Copepoda</taxon>
        <taxon>Siphonostomatoida</taxon>
        <taxon>Caligidae</taxon>
        <taxon>Lepeophtheirus</taxon>
    </lineage>
</organism>
<sequence length="30" mass="3696">MVVNYYYNHALHLYTQYVVIMILNCYEDPI</sequence>
<name>A0A0K2THE2_LEPSM</name>
<dbReference type="AlphaFoldDB" id="A0A0K2THE2"/>